<organism evidence="1 2">
    <name type="scientific">Cystobacter fuscus</name>
    <dbReference type="NCBI Taxonomy" id="43"/>
    <lineage>
        <taxon>Bacteria</taxon>
        <taxon>Pseudomonadati</taxon>
        <taxon>Myxococcota</taxon>
        <taxon>Myxococcia</taxon>
        <taxon>Myxococcales</taxon>
        <taxon>Cystobacterineae</taxon>
        <taxon>Archangiaceae</taxon>
        <taxon>Cystobacter</taxon>
    </lineage>
</organism>
<dbReference type="AlphaFoldDB" id="A0A250JL07"/>
<sequence length="123" mass="13788">MWMPYLPVMVGMFGGIVYLALHGSQGWALFLGLVWLWSSRGFLWGLINVARQPIQHMKLTGKGGSWIGGWDRDEPGPIVTLDYRGVSFRSKPSPPSLRYQMLPSGDTFSARTLPVYTSFALRP</sequence>
<evidence type="ECO:0000313" key="2">
    <source>
        <dbReference type="Proteomes" id="UP000217257"/>
    </source>
</evidence>
<evidence type="ECO:0000313" key="1">
    <source>
        <dbReference type="EMBL" id="ATB44318.1"/>
    </source>
</evidence>
<accession>A0A250JL07</accession>
<proteinExistence type="predicted"/>
<name>A0A250JL07_9BACT</name>
<reference evidence="1 2" key="1">
    <citation type="submission" date="2017-06" db="EMBL/GenBank/DDBJ databases">
        <title>Sequencing and comparative analysis of myxobacterial genomes.</title>
        <authorList>
            <person name="Rupp O."/>
            <person name="Goesmann A."/>
            <person name="Sogaard-Andersen L."/>
        </authorList>
    </citation>
    <scope>NUCLEOTIDE SEQUENCE [LARGE SCALE GENOMIC DNA]</scope>
    <source>
        <strain evidence="1 2">DSM 52655</strain>
    </source>
</reference>
<dbReference type="EMBL" id="CP022098">
    <property type="protein sequence ID" value="ATB44318.1"/>
    <property type="molecule type" value="Genomic_DNA"/>
</dbReference>
<protein>
    <submittedName>
        <fullName evidence="1">Uncharacterized protein</fullName>
    </submittedName>
</protein>
<gene>
    <name evidence="1" type="ORF">CYFUS_009805</name>
</gene>
<dbReference type="Proteomes" id="UP000217257">
    <property type="component" value="Chromosome"/>
</dbReference>
<dbReference type="KEGG" id="cfus:CYFUS_009805"/>